<proteinExistence type="predicted"/>
<keyword evidence="1" id="KW-0812">Transmembrane</keyword>
<dbReference type="RefSeq" id="WP_179218065.1">
    <property type="nucleotide sequence ID" value="NZ_FZNY01000001.1"/>
</dbReference>
<feature type="transmembrane region" description="Helical" evidence="1">
    <location>
        <begin position="210"/>
        <end position="227"/>
    </location>
</feature>
<evidence type="ECO:0000313" key="3">
    <source>
        <dbReference type="Proteomes" id="UP000198379"/>
    </source>
</evidence>
<dbReference type="EMBL" id="FZNY01000001">
    <property type="protein sequence ID" value="SNR38665.1"/>
    <property type="molecule type" value="Genomic_DNA"/>
</dbReference>
<gene>
    <name evidence="2" type="ORF">SAMN06265376_101449</name>
</gene>
<reference evidence="2 3" key="1">
    <citation type="submission" date="2017-06" db="EMBL/GenBank/DDBJ databases">
        <authorList>
            <person name="Kim H.J."/>
            <person name="Triplett B.A."/>
        </authorList>
    </citation>
    <scope>NUCLEOTIDE SEQUENCE [LARGE SCALE GENOMIC DNA]</scope>
    <source>
        <strain evidence="2 3">DSM 25597</strain>
    </source>
</reference>
<feature type="transmembrane region" description="Helical" evidence="1">
    <location>
        <begin position="21"/>
        <end position="40"/>
    </location>
</feature>
<dbReference type="AlphaFoldDB" id="A0A238VWG4"/>
<evidence type="ECO:0008006" key="4">
    <source>
        <dbReference type="Google" id="ProtNLM"/>
    </source>
</evidence>
<keyword evidence="1" id="KW-1133">Transmembrane helix</keyword>
<feature type="transmembrane region" description="Helical" evidence="1">
    <location>
        <begin position="185"/>
        <end position="204"/>
    </location>
</feature>
<accession>A0A238VWG4</accession>
<feature type="transmembrane region" description="Helical" evidence="1">
    <location>
        <begin position="104"/>
        <end position="124"/>
    </location>
</feature>
<keyword evidence="3" id="KW-1185">Reference proteome</keyword>
<protein>
    <recommendedName>
        <fullName evidence="4">DoxX-like family protein</fullName>
    </recommendedName>
</protein>
<sequence>MILSHESRAYWSPTSKLVFRFVCLYFLSYILFIYCGTLFFESLFVWVGKNILQSEGRLEYFSTGSGDTTMAYISWLVQGTLTIVGVLIWSFLDRKRPSYNQLFYWFIVILRMYLVLQLFIYGFAKIFKGQFPGPSLTRLLQPIGEMSPMGLAWTYMGHSEGFNMFVGCMEVLGGLLLIPRKTITLGAIVTTGVMLQVLMMNLFYDIPVKLFSAHLMMMALVIFMADWKRCKQVFIKNETAHAINYYKISEDSHYKKMVFWSKIILVLILCSALSYSGYQREHTYGDKREKPALYGIWEADTFVKNNDTLPPLITDATRWRYLIIDRKGHATLQFMNDQKKRMTLHIDTIKEQLTLYEGEWELSDNFTYMHSDDALHIKGKLYGDTLDIRLKAKDLRDFELITRDFHWINETPYNK</sequence>
<organism evidence="2 3">
    <name type="scientific">Dokdonia pacifica</name>
    <dbReference type="NCBI Taxonomy" id="1627892"/>
    <lineage>
        <taxon>Bacteria</taxon>
        <taxon>Pseudomonadati</taxon>
        <taxon>Bacteroidota</taxon>
        <taxon>Flavobacteriia</taxon>
        <taxon>Flavobacteriales</taxon>
        <taxon>Flavobacteriaceae</taxon>
        <taxon>Dokdonia</taxon>
    </lineage>
</organism>
<evidence type="ECO:0000256" key="1">
    <source>
        <dbReference type="SAM" id="Phobius"/>
    </source>
</evidence>
<name>A0A238VWG4_9FLAO</name>
<feature type="transmembrane region" description="Helical" evidence="1">
    <location>
        <begin position="257"/>
        <end position="278"/>
    </location>
</feature>
<keyword evidence="1" id="KW-0472">Membrane</keyword>
<feature type="transmembrane region" description="Helical" evidence="1">
    <location>
        <begin position="72"/>
        <end position="92"/>
    </location>
</feature>
<feature type="transmembrane region" description="Helical" evidence="1">
    <location>
        <begin position="161"/>
        <end position="178"/>
    </location>
</feature>
<evidence type="ECO:0000313" key="2">
    <source>
        <dbReference type="EMBL" id="SNR38665.1"/>
    </source>
</evidence>
<dbReference type="Proteomes" id="UP000198379">
    <property type="component" value="Unassembled WGS sequence"/>
</dbReference>